<evidence type="ECO:0000313" key="3">
    <source>
        <dbReference type="Proteomes" id="UP000289821"/>
    </source>
</evidence>
<accession>A0A4Q0NNE5</accession>
<dbReference type="Gene3D" id="2.60.40.4140">
    <property type="match status" value="1"/>
</dbReference>
<evidence type="ECO:0008006" key="4">
    <source>
        <dbReference type="Google" id="ProtNLM"/>
    </source>
</evidence>
<keyword evidence="1" id="KW-0732">Signal</keyword>
<evidence type="ECO:0000256" key="1">
    <source>
        <dbReference type="SAM" id="SignalP"/>
    </source>
</evidence>
<dbReference type="Proteomes" id="UP000289821">
    <property type="component" value="Unassembled WGS sequence"/>
</dbReference>
<dbReference type="AlphaFoldDB" id="A0A4Q0NNE5"/>
<protein>
    <recommendedName>
        <fullName evidence="4">DUF4625 domain-containing protein</fullName>
    </recommendedName>
</protein>
<evidence type="ECO:0000313" key="2">
    <source>
        <dbReference type="EMBL" id="RXG11438.1"/>
    </source>
</evidence>
<proteinExistence type="predicted"/>
<sequence>MRRIIIATVAFIALLTSACSSDSDTTTDEIKPTITINYAEGFPQACATLKRGETYTFKAKITDNVALAAYSLNLHHNFDHHTHDDQGAQCDLEEIKQAINPLIYMENFSLSGQTEYEIEISVSIPNDIDTGDYHCSYSVTDETGWQSRTSSDIKIIE</sequence>
<feature type="signal peptide" evidence="1">
    <location>
        <begin position="1"/>
        <end position="22"/>
    </location>
</feature>
<dbReference type="EMBL" id="QOVI01000011">
    <property type="protein sequence ID" value="RXG11438.1"/>
    <property type="molecule type" value="Genomic_DNA"/>
</dbReference>
<feature type="chain" id="PRO_5020548881" description="DUF4625 domain-containing protein" evidence="1">
    <location>
        <begin position="23"/>
        <end position="157"/>
    </location>
</feature>
<dbReference type="InterPro" id="IPR027829">
    <property type="entry name" value="DUF4625"/>
</dbReference>
<comment type="caution">
    <text evidence="2">The sequence shown here is derived from an EMBL/GenBank/DDBJ whole genome shotgun (WGS) entry which is preliminary data.</text>
</comment>
<organism evidence="2 3">
    <name type="scientific">Leeuwenhoekiella aestuarii</name>
    <dbReference type="NCBI Taxonomy" id="2249426"/>
    <lineage>
        <taxon>Bacteria</taxon>
        <taxon>Pseudomonadati</taxon>
        <taxon>Bacteroidota</taxon>
        <taxon>Flavobacteriia</taxon>
        <taxon>Flavobacteriales</taxon>
        <taxon>Flavobacteriaceae</taxon>
        <taxon>Leeuwenhoekiella</taxon>
    </lineage>
</organism>
<name>A0A4Q0NNE5_9FLAO</name>
<reference evidence="2 3" key="1">
    <citation type="submission" date="2018-07" db="EMBL/GenBank/DDBJ databases">
        <title>Leeuwenhoekiella genomics.</title>
        <authorList>
            <person name="Tahon G."/>
            <person name="Willems A."/>
        </authorList>
    </citation>
    <scope>NUCLEOTIDE SEQUENCE [LARGE SCALE GENOMIC DNA]</scope>
    <source>
        <strain evidence="2 3">R-50232</strain>
    </source>
</reference>
<dbReference type="RefSeq" id="WP_128762876.1">
    <property type="nucleotide sequence ID" value="NZ_QOVI01000011.1"/>
</dbReference>
<dbReference type="Pfam" id="PF15418">
    <property type="entry name" value="DUF4625"/>
    <property type="match status" value="1"/>
</dbReference>
<gene>
    <name evidence="2" type="ORF">DSM04_11149</name>
</gene>
<keyword evidence="3" id="KW-1185">Reference proteome</keyword>
<dbReference type="PROSITE" id="PS51257">
    <property type="entry name" value="PROKAR_LIPOPROTEIN"/>
    <property type="match status" value="1"/>
</dbReference>